<evidence type="ECO:0000313" key="3">
    <source>
        <dbReference type="Proteomes" id="UP001153069"/>
    </source>
</evidence>
<protein>
    <submittedName>
        <fullName evidence="2">Uncharacterized protein</fullName>
    </submittedName>
</protein>
<feature type="compositionally biased region" description="Acidic residues" evidence="1">
    <location>
        <begin position="311"/>
        <end position="329"/>
    </location>
</feature>
<evidence type="ECO:0000256" key="1">
    <source>
        <dbReference type="SAM" id="MobiDB-lite"/>
    </source>
</evidence>
<accession>A0A9N8HZ41</accession>
<name>A0A9N8HZ41_9STRA</name>
<feature type="compositionally biased region" description="Basic and acidic residues" evidence="1">
    <location>
        <begin position="253"/>
        <end position="262"/>
    </location>
</feature>
<proteinExistence type="predicted"/>
<keyword evidence="3" id="KW-1185">Reference proteome</keyword>
<feature type="compositionally biased region" description="Low complexity" evidence="1">
    <location>
        <begin position="237"/>
        <end position="252"/>
    </location>
</feature>
<feature type="region of interest" description="Disordered" evidence="1">
    <location>
        <begin position="234"/>
        <end position="344"/>
    </location>
</feature>
<gene>
    <name evidence="2" type="ORF">SEMRO_2166_G317260.1</name>
</gene>
<reference evidence="2" key="1">
    <citation type="submission" date="2020-06" db="EMBL/GenBank/DDBJ databases">
        <authorList>
            <consortium name="Plant Systems Biology data submission"/>
        </authorList>
    </citation>
    <scope>NUCLEOTIDE SEQUENCE</scope>
    <source>
        <strain evidence="2">D6</strain>
    </source>
</reference>
<dbReference type="AlphaFoldDB" id="A0A9N8HZ41"/>
<dbReference type="EMBL" id="CAICTM010002164">
    <property type="protein sequence ID" value="CAB9528178.1"/>
    <property type="molecule type" value="Genomic_DNA"/>
</dbReference>
<feature type="compositionally biased region" description="Acidic residues" evidence="1">
    <location>
        <begin position="186"/>
        <end position="198"/>
    </location>
</feature>
<sequence length="344" mass="38690">MRSVLLDHDTTKHIDLQVVAENEHVPEIERFIRTIKERVRAMWNVMPFKQLTSRFIVEMVTNVMMWLNMFPPQNSASATISPRTLVTGTHIDYKTHCRLECGAYVQTHEEHDNSMKPRTIGAIALRPSNGSQGSYYFPSLVTGHRIHRKRWTELPMPTDVIERVHALAQKEKSPAGLTFGWRDVTEITDGDDDDEMADPDYAPSDEGQDVEHQEDDDIPVEIGQEINPEELAALNTDQDGSSGDSEESSSTSGRDDSSHEDGSDQENEELETIHEEETYGGDADDEHVDSEETGDEDSLEEEDTPINQNDADNEPDDNTDDEPQGAEDEASQRDEDTADEDDTS</sequence>
<comment type="caution">
    <text evidence="2">The sequence shown here is derived from an EMBL/GenBank/DDBJ whole genome shotgun (WGS) entry which is preliminary data.</text>
</comment>
<feature type="region of interest" description="Disordered" evidence="1">
    <location>
        <begin position="181"/>
        <end position="214"/>
    </location>
</feature>
<dbReference type="Proteomes" id="UP001153069">
    <property type="component" value="Unassembled WGS sequence"/>
</dbReference>
<feature type="compositionally biased region" description="Acidic residues" evidence="1">
    <location>
        <begin position="278"/>
        <end position="304"/>
    </location>
</feature>
<dbReference type="OrthoDB" id="42030at2759"/>
<evidence type="ECO:0000313" key="2">
    <source>
        <dbReference type="EMBL" id="CAB9528178.1"/>
    </source>
</evidence>
<organism evidence="2 3">
    <name type="scientific">Seminavis robusta</name>
    <dbReference type="NCBI Taxonomy" id="568900"/>
    <lineage>
        <taxon>Eukaryota</taxon>
        <taxon>Sar</taxon>
        <taxon>Stramenopiles</taxon>
        <taxon>Ochrophyta</taxon>
        <taxon>Bacillariophyta</taxon>
        <taxon>Bacillariophyceae</taxon>
        <taxon>Bacillariophycidae</taxon>
        <taxon>Naviculales</taxon>
        <taxon>Naviculaceae</taxon>
        <taxon>Seminavis</taxon>
    </lineage>
</organism>